<accession>A0A6M6DRM6</accession>
<sequence>MQIQGQYSLSDFIIKISGGYKLSDFNEEYEKIMRSSITQYTKDVKLAELMTLIEGVFSVPLLRDEEWERNNKKVIAMYRKISNSRKLV</sequence>
<reference evidence="1 2" key="1">
    <citation type="submission" date="2019-10" db="EMBL/GenBank/DDBJ databases">
        <title>Complete genome sequences for adaption low water activity.</title>
        <authorList>
            <person name="Zhao L."/>
            <person name="Zhong J."/>
        </authorList>
    </citation>
    <scope>NUCLEOTIDE SEQUENCE [LARGE SCALE GENOMIC DNA]</scope>
    <source>
        <strain evidence="1 2">FDU301</strain>
        <plasmid evidence="2">pfdu301g</plasmid>
    </source>
</reference>
<keyword evidence="1" id="KW-0614">Plasmid</keyword>
<dbReference type="Proteomes" id="UP000501076">
    <property type="component" value="Plasmid pFDU301G"/>
</dbReference>
<evidence type="ECO:0000313" key="2">
    <source>
        <dbReference type="Proteomes" id="UP000501076"/>
    </source>
</evidence>
<dbReference type="AlphaFoldDB" id="A0A6M6DRM6"/>
<name>A0A6M6DRM6_PRIMG</name>
<protein>
    <submittedName>
        <fullName evidence="1">Uncharacterized protein</fullName>
    </submittedName>
</protein>
<geneLocation type="plasmid" evidence="2">
    <name>pfdu301g</name>
</geneLocation>
<organism evidence="1 2">
    <name type="scientific">Priestia megaterium</name>
    <name type="common">Bacillus megaterium</name>
    <dbReference type="NCBI Taxonomy" id="1404"/>
    <lineage>
        <taxon>Bacteria</taxon>
        <taxon>Bacillati</taxon>
        <taxon>Bacillota</taxon>
        <taxon>Bacilli</taxon>
        <taxon>Bacillales</taxon>
        <taxon>Bacillaceae</taxon>
        <taxon>Priestia</taxon>
    </lineage>
</organism>
<dbReference type="EMBL" id="CP045269">
    <property type="protein sequence ID" value="QJX74728.1"/>
    <property type="molecule type" value="Genomic_DNA"/>
</dbReference>
<evidence type="ECO:0000313" key="1">
    <source>
        <dbReference type="EMBL" id="QJX74728.1"/>
    </source>
</evidence>
<gene>
    <name evidence="1" type="ORF">FDZ14_00480</name>
</gene>
<proteinExistence type="predicted"/>
<dbReference type="RefSeq" id="WP_171776439.1">
    <property type="nucleotide sequence ID" value="NZ_CP045269.1"/>
</dbReference>